<gene>
    <name evidence="1" type="ORF">I4F81_007729</name>
</gene>
<keyword evidence="2" id="KW-1185">Reference proteome</keyword>
<evidence type="ECO:0000313" key="1">
    <source>
        <dbReference type="EMBL" id="KAK1865195.1"/>
    </source>
</evidence>
<organism evidence="1 2">
    <name type="scientific">Pyropia yezoensis</name>
    <name type="common">Susabi-nori</name>
    <name type="synonym">Porphyra yezoensis</name>
    <dbReference type="NCBI Taxonomy" id="2788"/>
    <lineage>
        <taxon>Eukaryota</taxon>
        <taxon>Rhodophyta</taxon>
        <taxon>Bangiophyceae</taxon>
        <taxon>Bangiales</taxon>
        <taxon>Bangiaceae</taxon>
        <taxon>Pyropia</taxon>
    </lineage>
</organism>
<accession>A0ACC3C506</accession>
<comment type="caution">
    <text evidence="1">The sequence shown here is derived from an EMBL/GenBank/DDBJ whole genome shotgun (WGS) entry which is preliminary data.</text>
</comment>
<protein>
    <submittedName>
        <fullName evidence="1">Uncharacterized protein</fullName>
    </submittedName>
</protein>
<reference evidence="1" key="1">
    <citation type="submission" date="2019-11" db="EMBL/GenBank/DDBJ databases">
        <title>Nori genome reveals adaptations in red seaweeds to the harsh intertidal environment.</title>
        <authorList>
            <person name="Wang D."/>
            <person name="Mao Y."/>
        </authorList>
    </citation>
    <scope>NUCLEOTIDE SEQUENCE</scope>
    <source>
        <tissue evidence="1">Gametophyte</tissue>
    </source>
</reference>
<name>A0ACC3C506_PYRYE</name>
<proteinExistence type="predicted"/>
<dbReference type="Proteomes" id="UP000798662">
    <property type="component" value="Chromosome 2"/>
</dbReference>
<sequence length="335" mass="34868">MECTLPLRTVVAAAEPPPGLPYYDVDLVGAAAARYHMPHFWSDFAPAIEAYGVLLATNRSRLRVSCVGEGACDEKAPPGHHLVPAVLLHDRLREEAPGGWVKTVLGMLPPKKKAAGGAVGGPALLYVGDVFPGGFVDLPVAEQVATMQSSHVVVSLHGAEMTNALFLRRGAVIAEVMPAFYEADIFPRQADPYGVVILQVAAKPDGASHTACVTHFNPPGGPHARAAAAVVTTFGRYAANAALPAGRRQALQGMNKGPLSGVPHMRMCLREQVLEVDAVRLARDLLAEAVGLCSASGAARGRVGAAGPRVQEPGTTTGLAACWDGDRQAGSTSGQ</sequence>
<evidence type="ECO:0000313" key="2">
    <source>
        <dbReference type="Proteomes" id="UP000798662"/>
    </source>
</evidence>
<dbReference type="EMBL" id="CM020619">
    <property type="protein sequence ID" value="KAK1865195.1"/>
    <property type="molecule type" value="Genomic_DNA"/>
</dbReference>